<reference evidence="1" key="1">
    <citation type="submission" date="2021-06" db="EMBL/GenBank/DDBJ databases">
        <authorList>
            <person name="Kallberg Y."/>
            <person name="Tangrot J."/>
            <person name="Rosling A."/>
        </authorList>
    </citation>
    <scope>NUCLEOTIDE SEQUENCE</scope>
    <source>
        <strain evidence="1">MA453B</strain>
    </source>
</reference>
<feature type="non-terminal residue" evidence="1">
    <location>
        <position position="88"/>
    </location>
</feature>
<name>A0A9N9PJ35_9GLOM</name>
<dbReference type="EMBL" id="CAJVPY010065933">
    <property type="protein sequence ID" value="CAG8825110.1"/>
    <property type="molecule type" value="Genomic_DNA"/>
</dbReference>
<dbReference type="AlphaFoldDB" id="A0A9N9PJ35"/>
<comment type="caution">
    <text evidence="1">The sequence shown here is derived from an EMBL/GenBank/DDBJ whole genome shotgun (WGS) entry which is preliminary data.</text>
</comment>
<dbReference type="Proteomes" id="UP000789405">
    <property type="component" value="Unassembled WGS sequence"/>
</dbReference>
<gene>
    <name evidence="1" type="ORF">DERYTH_LOCUS27839</name>
</gene>
<sequence length="88" mass="10285">PLFWCNTSKEDQSVGNWTFVGNCERKKKTKIRFDNPERSRSVKRHREITVAKPPRSYGSIEKNNRKRPPFVFITEKHISSRGVTPPTV</sequence>
<proteinExistence type="predicted"/>
<evidence type="ECO:0000313" key="2">
    <source>
        <dbReference type="Proteomes" id="UP000789405"/>
    </source>
</evidence>
<accession>A0A9N9PJ35</accession>
<organism evidence="1 2">
    <name type="scientific">Dentiscutata erythropus</name>
    <dbReference type="NCBI Taxonomy" id="1348616"/>
    <lineage>
        <taxon>Eukaryota</taxon>
        <taxon>Fungi</taxon>
        <taxon>Fungi incertae sedis</taxon>
        <taxon>Mucoromycota</taxon>
        <taxon>Glomeromycotina</taxon>
        <taxon>Glomeromycetes</taxon>
        <taxon>Diversisporales</taxon>
        <taxon>Gigasporaceae</taxon>
        <taxon>Dentiscutata</taxon>
    </lineage>
</organism>
<keyword evidence="2" id="KW-1185">Reference proteome</keyword>
<evidence type="ECO:0000313" key="1">
    <source>
        <dbReference type="EMBL" id="CAG8825110.1"/>
    </source>
</evidence>
<protein>
    <submittedName>
        <fullName evidence="1">1118_t:CDS:1</fullName>
    </submittedName>
</protein>